<accession>A0ABT0AFN1</accession>
<evidence type="ECO:0000256" key="5">
    <source>
        <dbReference type="ARBA" id="ARBA00022826"/>
    </source>
</evidence>
<sequence>MRRYVHDQLFLHSEAAQLRHGLSWMNRLMVTTILAAILLTVLASEETLFQPHRALFIGAEMIFGIIFGVEYVARVWAVVEDDPAAPAWKMRLRFMATPVALLDLIVVISSLLPFFFSDLAVLRLIRLLRLAALIKFSHFSIALRELMHALTDRRYELLVTLALGGGLLLLGATALYWAEREVQPEAFGSIPRALYWAVITLTAVGYGDVSPVTPLGKILASLVAMSGIGLVAMPTGIMAAAFSDAMQRRRALNDPTLARREDDETDPT</sequence>
<dbReference type="PRINTS" id="PR00169">
    <property type="entry name" value="KCHANNEL"/>
</dbReference>
<dbReference type="Gene3D" id="1.10.287.70">
    <property type="match status" value="1"/>
</dbReference>
<evidence type="ECO:0000259" key="12">
    <source>
        <dbReference type="Pfam" id="PF00520"/>
    </source>
</evidence>
<keyword evidence="10 13" id="KW-0407">Ion channel</keyword>
<dbReference type="GO" id="GO:0034220">
    <property type="term" value="P:monoatomic ion transmembrane transport"/>
    <property type="evidence" value="ECO:0007669"/>
    <property type="project" value="UniProtKB-KW"/>
</dbReference>
<dbReference type="InterPro" id="IPR028325">
    <property type="entry name" value="VG_K_chnl"/>
</dbReference>
<dbReference type="Pfam" id="PF00520">
    <property type="entry name" value="Ion_trans"/>
    <property type="match status" value="1"/>
</dbReference>
<evidence type="ECO:0000256" key="11">
    <source>
        <dbReference type="SAM" id="Phobius"/>
    </source>
</evidence>
<reference evidence="13" key="1">
    <citation type="submission" date="2022-03" db="EMBL/GenBank/DDBJ databases">
        <title>Identification of a novel bacterium isolated from mangrove sediments.</title>
        <authorList>
            <person name="Pan X."/>
        </authorList>
    </citation>
    <scope>NUCLEOTIDE SEQUENCE</scope>
    <source>
        <strain evidence="13">B2637</strain>
    </source>
</reference>
<keyword evidence="5" id="KW-0631">Potassium channel</keyword>
<evidence type="ECO:0000256" key="2">
    <source>
        <dbReference type="ARBA" id="ARBA00022448"/>
    </source>
</evidence>
<dbReference type="InterPro" id="IPR005821">
    <property type="entry name" value="Ion_trans_dom"/>
</dbReference>
<feature type="transmembrane region" description="Helical" evidence="11">
    <location>
        <begin position="94"/>
        <end position="116"/>
    </location>
</feature>
<evidence type="ECO:0000256" key="1">
    <source>
        <dbReference type="ARBA" id="ARBA00004141"/>
    </source>
</evidence>
<evidence type="ECO:0000256" key="7">
    <source>
        <dbReference type="ARBA" id="ARBA00022989"/>
    </source>
</evidence>
<dbReference type="SUPFAM" id="SSF81324">
    <property type="entry name" value="Voltage-gated potassium channels"/>
    <property type="match status" value="1"/>
</dbReference>
<keyword evidence="3" id="KW-0633">Potassium transport</keyword>
<proteinExistence type="predicted"/>
<keyword evidence="6" id="KW-0630">Potassium</keyword>
<comment type="caution">
    <text evidence="13">The sequence shown here is derived from an EMBL/GenBank/DDBJ whole genome shotgun (WGS) entry which is preliminary data.</text>
</comment>
<dbReference type="EMBL" id="JALHAT010000030">
    <property type="protein sequence ID" value="MCJ1962005.1"/>
    <property type="molecule type" value="Genomic_DNA"/>
</dbReference>
<evidence type="ECO:0000256" key="8">
    <source>
        <dbReference type="ARBA" id="ARBA00023065"/>
    </source>
</evidence>
<comment type="subcellular location">
    <subcellularLocation>
        <location evidence="1">Membrane</location>
        <topology evidence="1">Multi-pass membrane protein</topology>
    </subcellularLocation>
</comment>
<dbReference type="RefSeq" id="WP_243801593.1">
    <property type="nucleotide sequence ID" value="NZ_JALHAT010000030.1"/>
</dbReference>
<protein>
    <submittedName>
        <fullName evidence="13">Potassium channel family protein</fullName>
    </submittedName>
</protein>
<name>A0ABT0AFN1_9SPHN</name>
<keyword evidence="4 11" id="KW-0812">Transmembrane</keyword>
<dbReference type="PANTHER" id="PTHR11537:SF254">
    <property type="entry name" value="POTASSIUM VOLTAGE-GATED CHANNEL PROTEIN SHAB"/>
    <property type="match status" value="1"/>
</dbReference>
<keyword evidence="7 11" id="KW-1133">Transmembrane helix</keyword>
<feature type="transmembrane region" description="Helical" evidence="11">
    <location>
        <begin position="54"/>
        <end position="73"/>
    </location>
</feature>
<keyword evidence="2" id="KW-0813">Transport</keyword>
<feature type="domain" description="Ion transport" evidence="12">
    <location>
        <begin position="24"/>
        <end position="249"/>
    </location>
</feature>
<evidence type="ECO:0000256" key="10">
    <source>
        <dbReference type="ARBA" id="ARBA00023303"/>
    </source>
</evidence>
<evidence type="ECO:0000313" key="14">
    <source>
        <dbReference type="Proteomes" id="UP001162802"/>
    </source>
</evidence>
<evidence type="ECO:0000256" key="3">
    <source>
        <dbReference type="ARBA" id="ARBA00022538"/>
    </source>
</evidence>
<feature type="transmembrane region" description="Helical" evidence="11">
    <location>
        <begin position="155"/>
        <end position="178"/>
    </location>
</feature>
<dbReference type="PANTHER" id="PTHR11537">
    <property type="entry name" value="VOLTAGE-GATED POTASSIUM CHANNEL"/>
    <property type="match status" value="1"/>
</dbReference>
<keyword evidence="8" id="KW-0406">Ion transport</keyword>
<feature type="transmembrane region" description="Helical" evidence="11">
    <location>
        <begin position="218"/>
        <end position="242"/>
    </location>
</feature>
<gene>
    <name evidence="13" type="ORF">MTR65_15020</name>
</gene>
<evidence type="ECO:0000256" key="9">
    <source>
        <dbReference type="ARBA" id="ARBA00023136"/>
    </source>
</evidence>
<evidence type="ECO:0000256" key="4">
    <source>
        <dbReference type="ARBA" id="ARBA00022692"/>
    </source>
</evidence>
<keyword evidence="14" id="KW-1185">Reference proteome</keyword>
<dbReference type="Proteomes" id="UP001162802">
    <property type="component" value="Unassembled WGS sequence"/>
</dbReference>
<evidence type="ECO:0000313" key="13">
    <source>
        <dbReference type="EMBL" id="MCJ1962005.1"/>
    </source>
</evidence>
<keyword evidence="9 11" id="KW-0472">Membrane</keyword>
<organism evidence="13 14">
    <name type="scientific">Novosphingobium mangrovi</name>
    <name type="common">ex Hu et al. 2023</name>
    <dbReference type="NCBI Taxonomy" id="2930094"/>
    <lineage>
        <taxon>Bacteria</taxon>
        <taxon>Pseudomonadati</taxon>
        <taxon>Pseudomonadota</taxon>
        <taxon>Alphaproteobacteria</taxon>
        <taxon>Sphingomonadales</taxon>
        <taxon>Sphingomonadaceae</taxon>
        <taxon>Novosphingobium</taxon>
    </lineage>
</organism>
<evidence type="ECO:0000256" key="6">
    <source>
        <dbReference type="ARBA" id="ARBA00022958"/>
    </source>
</evidence>
<feature type="transmembrane region" description="Helical" evidence="11">
    <location>
        <begin position="21"/>
        <end position="42"/>
    </location>
</feature>